<evidence type="ECO:0000313" key="3">
    <source>
        <dbReference type="EMBL" id="MEN3226473.1"/>
    </source>
</evidence>
<feature type="compositionally biased region" description="Basic and acidic residues" evidence="1">
    <location>
        <begin position="54"/>
        <end position="63"/>
    </location>
</feature>
<feature type="compositionally biased region" description="Low complexity" evidence="1">
    <location>
        <begin position="34"/>
        <end position="48"/>
    </location>
</feature>
<evidence type="ECO:0000256" key="2">
    <source>
        <dbReference type="SAM" id="SignalP"/>
    </source>
</evidence>
<dbReference type="EMBL" id="JAQYXL010000001">
    <property type="protein sequence ID" value="MEN3226473.1"/>
    <property type="molecule type" value="Genomic_DNA"/>
</dbReference>
<protein>
    <recommendedName>
        <fullName evidence="5">Secreted protein</fullName>
    </recommendedName>
</protein>
<organism evidence="3 4">
    <name type="scientific">Methylorubrum rhodesianum</name>
    <dbReference type="NCBI Taxonomy" id="29427"/>
    <lineage>
        <taxon>Bacteria</taxon>
        <taxon>Pseudomonadati</taxon>
        <taxon>Pseudomonadota</taxon>
        <taxon>Alphaproteobacteria</taxon>
        <taxon>Hyphomicrobiales</taxon>
        <taxon>Methylobacteriaceae</taxon>
        <taxon>Methylorubrum</taxon>
    </lineage>
</organism>
<feature type="chain" id="PRO_5045570575" description="Secreted protein" evidence="2">
    <location>
        <begin position="20"/>
        <end position="78"/>
    </location>
</feature>
<gene>
    <name evidence="3" type="ORF">PUR21_02110</name>
</gene>
<proteinExistence type="predicted"/>
<name>A0ABU9Z5E7_9HYPH</name>
<feature type="region of interest" description="Disordered" evidence="1">
    <location>
        <begin position="21"/>
        <end position="63"/>
    </location>
</feature>
<evidence type="ECO:0000313" key="4">
    <source>
        <dbReference type="Proteomes" id="UP001404845"/>
    </source>
</evidence>
<keyword evidence="4" id="KW-1185">Reference proteome</keyword>
<dbReference type="Proteomes" id="UP001404845">
    <property type="component" value="Unassembled WGS sequence"/>
</dbReference>
<accession>A0ABU9Z5E7</accession>
<comment type="caution">
    <text evidence="3">The sequence shown here is derived from an EMBL/GenBank/DDBJ whole genome shotgun (WGS) entry which is preliminary data.</text>
</comment>
<evidence type="ECO:0000256" key="1">
    <source>
        <dbReference type="SAM" id="MobiDB-lite"/>
    </source>
</evidence>
<dbReference type="RefSeq" id="WP_200670975.1">
    <property type="nucleotide sequence ID" value="NZ_JACWCW010000030.1"/>
</dbReference>
<sequence length="78" mass="8152">MPHVIVITALLVLCATAWAGPAHRQPTPESVRTGMEGAAAGRADAATGPNRVTGEGDVRSREWDRKVKKSLGGVCRGC</sequence>
<reference evidence="3 4" key="1">
    <citation type="journal article" date="2023" name="PLoS ONE">
        <title>Complete genome assembly of Hawai'i environmental nontuberculous mycobacteria reveals unexpected co-isolation with methylobacteria.</title>
        <authorList>
            <person name="Hendrix J."/>
            <person name="Epperson L.E."/>
            <person name="Tong E.I."/>
            <person name="Chan Y.L."/>
            <person name="Hasan N.A."/>
            <person name="Dawrs S.N."/>
            <person name="Norton G.J."/>
            <person name="Virdi R."/>
            <person name="Crooks J.L."/>
            <person name="Chan E.D."/>
            <person name="Honda J.R."/>
            <person name="Strong M."/>
        </authorList>
    </citation>
    <scope>NUCLEOTIDE SEQUENCE [LARGE SCALE GENOMIC DNA]</scope>
    <source>
        <strain evidence="3 4">NJH_HI01</strain>
    </source>
</reference>
<keyword evidence="2" id="KW-0732">Signal</keyword>
<evidence type="ECO:0008006" key="5">
    <source>
        <dbReference type="Google" id="ProtNLM"/>
    </source>
</evidence>
<feature type="signal peptide" evidence="2">
    <location>
        <begin position="1"/>
        <end position="19"/>
    </location>
</feature>